<feature type="transmembrane region" description="Helical" evidence="1">
    <location>
        <begin position="113"/>
        <end position="132"/>
    </location>
</feature>
<proteinExistence type="predicted"/>
<keyword evidence="1" id="KW-1133">Transmembrane helix</keyword>
<sequence>FASWSIAWGVMCEILYMPCAVALYRERAKSCYRVMLWLAFVDCVALMLNSIIFGIIIICGLVFCSLPWFMWIVGASGLGVWCGACFGCLLLVSFRLFELLNVSRRFEAHTNRILCIATCYGLYFALFTPAPLANANHMSFFFDPFIDDVPMKQFVNWPHTFNNLLLVLSTVTLYALLCVVVVYQQKAMPSEGRKAMVSVNTSLFIQASLICVFNLTASLEYIYMNFFAAPRVFILIGQISFQIAHGEYNLINLVTTHI</sequence>
<keyword evidence="3" id="KW-1185">Reference proteome</keyword>
<dbReference type="AlphaFoldDB" id="A0AAN5HY01"/>
<keyword evidence="1" id="KW-0812">Transmembrane</keyword>
<evidence type="ECO:0000313" key="3">
    <source>
        <dbReference type="Proteomes" id="UP001328107"/>
    </source>
</evidence>
<dbReference type="PANTHER" id="PTHR23021:SF11">
    <property type="entry name" value="SERPENTINE RECEPTOR, CLASS T"/>
    <property type="match status" value="1"/>
</dbReference>
<keyword evidence="1" id="KW-0472">Membrane</keyword>
<organism evidence="2 3">
    <name type="scientific">Pristionchus mayeri</name>
    <dbReference type="NCBI Taxonomy" id="1317129"/>
    <lineage>
        <taxon>Eukaryota</taxon>
        <taxon>Metazoa</taxon>
        <taxon>Ecdysozoa</taxon>
        <taxon>Nematoda</taxon>
        <taxon>Chromadorea</taxon>
        <taxon>Rhabditida</taxon>
        <taxon>Rhabditina</taxon>
        <taxon>Diplogasteromorpha</taxon>
        <taxon>Diplogasteroidea</taxon>
        <taxon>Neodiplogasteridae</taxon>
        <taxon>Pristionchus</taxon>
    </lineage>
</organism>
<reference evidence="3" key="1">
    <citation type="submission" date="2022-10" db="EMBL/GenBank/DDBJ databases">
        <title>Genome assembly of Pristionchus species.</title>
        <authorList>
            <person name="Yoshida K."/>
            <person name="Sommer R.J."/>
        </authorList>
    </citation>
    <scope>NUCLEOTIDE SEQUENCE [LARGE SCALE GENOMIC DNA]</scope>
    <source>
        <strain evidence="3">RS5460</strain>
    </source>
</reference>
<dbReference type="Proteomes" id="UP001328107">
    <property type="component" value="Unassembled WGS sequence"/>
</dbReference>
<feature type="transmembrane region" description="Helical" evidence="1">
    <location>
        <begin position="69"/>
        <end position="92"/>
    </location>
</feature>
<evidence type="ECO:0000313" key="2">
    <source>
        <dbReference type="EMBL" id="GMR44686.1"/>
    </source>
</evidence>
<evidence type="ECO:0008006" key="4">
    <source>
        <dbReference type="Google" id="ProtNLM"/>
    </source>
</evidence>
<accession>A0AAN5HY01</accession>
<dbReference type="Pfam" id="PF10321">
    <property type="entry name" value="7TM_GPCR_Srt"/>
    <property type="match status" value="1"/>
</dbReference>
<feature type="transmembrane region" description="Helical" evidence="1">
    <location>
        <begin position="36"/>
        <end position="63"/>
    </location>
</feature>
<evidence type="ECO:0000256" key="1">
    <source>
        <dbReference type="SAM" id="Phobius"/>
    </source>
</evidence>
<feature type="transmembrane region" description="Helical" evidence="1">
    <location>
        <begin position="195"/>
        <end position="215"/>
    </location>
</feature>
<gene>
    <name evidence="2" type="ORF">PMAYCL1PPCAC_14881</name>
</gene>
<dbReference type="EMBL" id="BTRK01000004">
    <property type="protein sequence ID" value="GMR44686.1"/>
    <property type="molecule type" value="Genomic_DNA"/>
</dbReference>
<dbReference type="PANTHER" id="PTHR23021">
    <property type="entry name" value="SERPENTINE RECEPTOR, CLASS T"/>
    <property type="match status" value="1"/>
</dbReference>
<protein>
    <recommendedName>
        <fullName evidence="4">G protein-coupled receptor</fullName>
    </recommendedName>
</protein>
<dbReference type="InterPro" id="IPR019425">
    <property type="entry name" value="7TM_GPCR_serpentine_rcpt_Srt"/>
</dbReference>
<comment type="caution">
    <text evidence="2">The sequence shown here is derived from an EMBL/GenBank/DDBJ whole genome shotgun (WGS) entry which is preliminary data.</text>
</comment>
<name>A0AAN5HY01_9BILA</name>
<feature type="non-terminal residue" evidence="2">
    <location>
        <position position="1"/>
    </location>
</feature>
<feature type="transmembrane region" description="Helical" evidence="1">
    <location>
        <begin position="164"/>
        <end position="183"/>
    </location>
</feature>
<feature type="transmembrane region" description="Helical" evidence="1">
    <location>
        <begin position="6"/>
        <end position="24"/>
    </location>
</feature>